<dbReference type="PANTHER" id="PTHR10578:SF149">
    <property type="entry name" value="2-HYDROXYACID OXIDASE 2"/>
    <property type="match status" value="1"/>
</dbReference>
<protein>
    <recommendedName>
        <fullName evidence="2">FMN-dependent dehydrogenase domain-containing protein</fullName>
    </recommendedName>
</protein>
<dbReference type="OrthoDB" id="25826at2759"/>
<dbReference type="SUPFAM" id="SSF51412">
    <property type="entry name" value="Inosine monophosphate dehydrogenase (IMPDH)"/>
    <property type="match status" value="1"/>
</dbReference>
<comment type="caution">
    <text evidence="3">The sequence shown here is derived from an EMBL/GenBank/DDBJ whole genome shotgun (WGS) entry which is preliminary data.</text>
</comment>
<feature type="domain" description="FMN-dependent dehydrogenase" evidence="2">
    <location>
        <begin position="5"/>
        <end position="70"/>
    </location>
</feature>
<dbReference type="VEuPathDB" id="VectorBase:HLOH_065416"/>
<dbReference type="Proteomes" id="UP000821853">
    <property type="component" value="Chromosome 3"/>
</dbReference>
<evidence type="ECO:0000313" key="4">
    <source>
        <dbReference type="Proteomes" id="UP000821853"/>
    </source>
</evidence>
<gene>
    <name evidence="3" type="ORF">HPB48_011705</name>
</gene>
<dbReference type="Gene3D" id="3.20.20.70">
    <property type="entry name" value="Aldolase class I"/>
    <property type="match status" value="1"/>
</dbReference>
<proteinExistence type="predicted"/>
<evidence type="ECO:0000313" key="3">
    <source>
        <dbReference type="EMBL" id="KAH9372174.1"/>
    </source>
</evidence>
<sequence length="72" mass="7573">MYVNQLDALYSVSRALRDSAVEVYMDGGVREAADVCKALALGARAVFIGRPVIWGLANGVSCSGGQLGVREV</sequence>
<organism evidence="3 4">
    <name type="scientific">Haemaphysalis longicornis</name>
    <name type="common">Bush tick</name>
    <dbReference type="NCBI Taxonomy" id="44386"/>
    <lineage>
        <taxon>Eukaryota</taxon>
        <taxon>Metazoa</taxon>
        <taxon>Ecdysozoa</taxon>
        <taxon>Arthropoda</taxon>
        <taxon>Chelicerata</taxon>
        <taxon>Arachnida</taxon>
        <taxon>Acari</taxon>
        <taxon>Parasitiformes</taxon>
        <taxon>Ixodida</taxon>
        <taxon>Ixodoidea</taxon>
        <taxon>Ixodidae</taxon>
        <taxon>Haemaphysalinae</taxon>
        <taxon>Haemaphysalis</taxon>
    </lineage>
</organism>
<dbReference type="PANTHER" id="PTHR10578">
    <property type="entry name" value="S -2-HYDROXY-ACID OXIDASE-RELATED"/>
    <property type="match status" value="1"/>
</dbReference>
<dbReference type="InterPro" id="IPR013785">
    <property type="entry name" value="Aldolase_TIM"/>
</dbReference>
<comment type="cofactor">
    <cofactor evidence="1">
        <name>FMN</name>
        <dbReference type="ChEBI" id="CHEBI:58210"/>
    </cofactor>
</comment>
<reference evidence="3 4" key="1">
    <citation type="journal article" date="2020" name="Cell">
        <title>Large-Scale Comparative Analyses of Tick Genomes Elucidate Their Genetic Diversity and Vector Capacities.</title>
        <authorList>
            <consortium name="Tick Genome and Microbiome Consortium (TIGMIC)"/>
            <person name="Jia N."/>
            <person name="Wang J."/>
            <person name="Shi W."/>
            <person name="Du L."/>
            <person name="Sun Y."/>
            <person name="Zhan W."/>
            <person name="Jiang J.F."/>
            <person name="Wang Q."/>
            <person name="Zhang B."/>
            <person name="Ji P."/>
            <person name="Bell-Sakyi L."/>
            <person name="Cui X.M."/>
            <person name="Yuan T.T."/>
            <person name="Jiang B.G."/>
            <person name="Yang W.F."/>
            <person name="Lam T.T."/>
            <person name="Chang Q.C."/>
            <person name="Ding S.J."/>
            <person name="Wang X.J."/>
            <person name="Zhu J.G."/>
            <person name="Ruan X.D."/>
            <person name="Zhao L."/>
            <person name="Wei J.T."/>
            <person name="Ye R.Z."/>
            <person name="Que T.C."/>
            <person name="Du C.H."/>
            <person name="Zhou Y.H."/>
            <person name="Cheng J.X."/>
            <person name="Dai P.F."/>
            <person name="Guo W.B."/>
            <person name="Han X.H."/>
            <person name="Huang E.J."/>
            <person name="Li L.F."/>
            <person name="Wei W."/>
            <person name="Gao Y.C."/>
            <person name="Liu J.Z."/>
            <person name="Shao H.Z."/>
            <person name="Wang X."/>
            <person name="Wang C.C."/>
            <person name="Yang T.C."/>
            <person name="Huo Q.B."/>
            <person name="Li W."/>
            <person name="Chen H.Y."/>
            <person name="Chen S.E."/>
            <person name="Zhou L.G."/>
            <person name="Ni X.B."/>
            <person name="Tian J.H."/>
            <person name="Sheng Y."/>
            <person name="Liu T."/>
            <person name="Pan Y.S."/>
            <person name="Xia L.Y."/>
            <person name="Li J."/>
            <person name="Zhao F."/>
            <person name="Cao W.C."/>
        </authorList>
    </citation>
    <scope>NUCLEOTIDE SEQUENCE [LARGE SCALE GENOMIC DNA]</scope>
    <source>
        <strain evidence="3">HaeL-2018</strain>
    </source>
</reference>
<keyword evidence="4" id="KW-1185">Reference proteome</keyword>
<dbReference type="EMBL" id="JABSTR010000005">
    <property type="protein sequence ID" value="KAH9372174.1"/>
    <property type="molecule type" value="Genomic_DNA"/>
</dbReference>
<dbReference type="Pfam" id="PF01070">
    <property type="entry name" value="FMN_dh"/>
    <property type="match status" value="1"/>
</dbReference>
<dbReference type="InterPro" id="IPR000262">
    <property type="entry name" value="FMN-dep_DH"/>
</dbReference>
<dbReference type="GO" id="GO:0016491">
    <property type="term" value="F:oxidoreductase activity"/>
    <property type="evidence" value="ECO:0007669"/>
    <property type="project" value="InterPro"/>
</dbReference>
<evidence type="ECO:0000256" key="1">
    <source>
        <dbReference type="ARBA" id="ARBA00001917"/>
    </source>
</evidence>
<evidence type="ECO:0000259" key="2">
    <source>
        <dbReference type="Pfam" id="PF01070"/>
    </source>
</evidence>
<name>A0A9J6G176_HAELO</name>
<dbReference type="AlphaFoldDB" id="A0A9J6G176"/>
<accession>A0A9J6G176</accession>